<evidence type="ECO:0000313" key="2">
    <source>
        <dbReference type="EMBL" id="KAJ7769621.1"/>
    </source>
</evidence>
<dbReference type="PANTHER" id="PTHR37331">
    <property type="entry name" value="YALI0F11671P"/>
    <property type="match status" value="1"/>
</dbReference>
<dbReference type="EMBL" id="JARJLG010000025">
    <property type="protein sequence ID" value="KAJ7769621.1"/>
    <property type="molecule type" value="Genomic_DNA"/>
</dbReference>
<name>A0AAD7JQA7_9AGAR</name>
<keyword evidence="1" id="KW-0732">Signal</keyword>
<reference evidence="2" key="1">
    <citation type="submission" date="2023-03" db="EMBL/GenBank/DDBJ databases">
        <title>Massive genome expansion in bonnet fungi (Mycena s.s.) driven by repeated elements and novel gene families across ecological guilds.</title>
        <authorList>
            <consortium name="Lawrence Berkeley National Laboratory"/>
            <person name="Harder C.B."/>
            <person name="Miyauchi S."/>
            <person name="Viragh M."/>
            <person name="Kuo A."/>
            <person name="Thoen E."/>
            <person name="Andreopoulos B."/>
            <person name="Lu D."/>
            <person name="Skrede I."/>
            <person name="Drula E."/>
            <person name="Henrissat B."/>
            <person name="Morin E."/>
            <person name="Kohler A."/>
            <person name="Barry K."/>
            <person name="LaButti K."/>
            <person name="Morin E."/>
            <person name="Salamov A."/>
            <person name="Lipzen A."/>
            <person name="Mereny Z."/>
            <person name="Hegedus B."/>
            <person name="Baldrian P."/>
            <person name="Stursova M."/>
            <person name="Weitz H."/>
            <person name="Taylor A."/>
            <person name="Grigoriev I.V."/>
            <person name="Nagy L.G."/>
            <person name="Martin F."/>
            <person name="Kauserud H."/>
        </authorList>
    </citation>
    <scope>NUCLEOTIDE SEQUENCE</scope>
    <source>
        <strain evidence="2">CBHHK188m</strain>
    </source>
</reference>
<protein>
    <submittedName>
        <fullName evidence="2">Uncharacterized protein</fullName>
    </submittedName>
</protein>
<sequence>MHRPLPFSFLFECLLLRLSFLQRPQPAASSSPRRPQPRHDCLSIPPSMLVAGPVCLFVIALLASGDNRCQNRHEAMRAEFRGLLHEAIRDGLNEGIDDVQINGAAQLGNGWTHIRDERNIPALGRIGDPDDIIASVLVEDGQIRPETYESAVAHCYAPF</sequence>
<comment type="caution">
    <text evidence="2">The sequence shown here is derived from an EMBL/GenBank/DDBJ whole genome shotgun (WGS) entry which is preliminary data.</text>
</comment>
<proteinExistence type="predicted"/>
<organism evidence="2 3">
    <name type="scientific">Mycena maculata</name>
    <dbReference type="NCBI Taxonomy" id="230809"/>
    <lineage>
        <taxon>Eukaryota</taxon>
        <taxon>Fungi</taxon>
        <taxon>Dikarya</taxon>
        <taxon>Basidiomycota</taxon>
        <taxon>Agaricomycotina</taxon>
        <taxon>Agaricomycetes</taxon>
        <taxon>Agaricomycetidae</taxon>
        <taxon>Agaricales</taxon>
        <taxon>Marasmiineae</taxon>
        <taxon>Mycenaceae</taxon>
        <taxon>Mycena</taxon>
    </lineage>
</organism>
<dbReference type="AlphaFoldDB" id="A0AAD7JQA7"/>
<accession>A0AAD7JQA7</accession>
<dbReference type="Proteomes" id="UP001215280">
    <property type="component" value="Unassembled WGS sequence"/>
</dbReference>
<evidence type="ECO:0000313" key="3">
    <source>
        <dbReference type="Proteomes" id="UP001215280"/>
    </source>
</evidence>
<gene>
    <name evidence="2" type="ORF">DFH07DRAFT_768892</name>
</gene>
<dbReference type="PANTHER" id="PTHR37331:SF1">
    <property type="entry name" value="YALI0F11671P"/>
    <property type="match status" value="1"/>
</dbReference>
<evidence type="ECO:0000256" key="1">
    <source>
        <dbReference type="SAM" id="SignalP"/>
    </source>
</evidence>
<feature type="chain" id="PRO_5042228186" evidence="1">
    <location>
        <begin position="30"/>
        <end position="159"/>
    </location>
</feature>
<keyword evidence="3" id="KW-1185">Reference proteome</keyword>
<feature type="signal peptide" evidence="1">
    <location>
        <begin position="1"/>
        <end position="29"/>
    </location>
</feature>